<dbReference type="EMBL" id="CAJNXB010002838">
    <property type="protein sequence ID" value="CAF3280011.1"/>
    <property type="molecule type" value="Genomic_DNA"/>
</dbReference>
<sequence length="439" mass="52617">MFVFEDLPNEIFFLILQYLDMYHTYQAFFNINKRFHHLLSKANMEVNTSITMSKFNFQHFYNDMIIPNTNRITVLRISDPFIAAIFITPSHLISSFICLKKLVLDNISINSFDEIVNNSSVVFPELNTLIVYPDDGSILLHFLYRTLASLKLKYFKVEYETKILRTPIYYHLDKNVICTIEHLVLNIYFPYNAFYDVVHRIHKLRSLSIDLLNDSEYPNEQYINYNLPSFENLKRVCLKLQKIRFNKFEDIVRKCFKFVEVLFISIEDDEEYLYAERWEKLISSHMQNLRIFDIYHNGVQLQNQLDYDELIHAFTSSFWIEKHWFFTHQHDCSQSFNIKDFHSTQPYRYKNINWISYLVIGSILFYRRKSYEFHWQSNKEIGSFQGTNFNSVEHVFINGSLPKTNCVNYFPNVNQLTINHCPKIDESSQVEHYGDLIRS</sequence>
<proteinExistence type="predicted"/>
<feature type="domain" description="F-box" evidence="1">
    <location>
        <begin position="1"/>
        <end position="50"/>
    </location>
</feature>
<name>A0A817S8P0_9BILA</name>
<accession>A0A817S8P0</accession>
<dbReference type="OrthoDB" id="10058755at2759"/>
<comment type="caution">
    <text evidence="2">The sequence shown here is derived from an EMBL/GenBank/DDBJ whole genome shotgun (WGS) entry which is preliminary data.</text>
</comment>
<reference evidence="2" key="1">
    <citation type="submission" date="2021-02" db="EMBL/GenBank/DDBJ databases">
        <authorList>
            <person name="Nowell W R."/>
        </authorList>
    </citation>
    <scope>NUCLEOTIDE SEQUENCE</scope>
</reference>
<organism evidence="2 3">
    <name type="scientific">Rotaria socialis</name>
    <dbReference type="NCBI Taxonomy" id="392032"/>
    <lineage>
        <taxon>Eukaryota</taxon>
        <taxon>Metazoa</taxon>
        <taxon>Spiralia</taxon>
        <taxon>Gnathifera</taxon>
        <taxon>Rotifera</taxon>
        <taxon>Eurotatoria</taxon>
        <taxon>Bdelloidea</taxon>
        <taxon>Philodinida</taxon>
        <taxon>Philodinidae</taxon>
        <taxon>Rotaria</taxon>
    </lineage>
</organism>
<dbReference type="InterPro" id="IPR001810">
    <property type="entry name" value="F-box_dom"/>
</dbReference>
<dbReference type="AlphaFoldDB" id="A0A817S8P0"/>
<dbReference type="PROSITE" id="PS50181">
    <property type="entry name" value="FBOX"/>
    <property type="match status" value="1"/>
</dbReference>
<evidence type="ECO:0000259" key="1">
    <source>
        <dbReference type="PROSITE" id="PS50181"/>
    </source>
</evidence>
<gene>
    <name evidence="2" type="ORF">TIS948_LOCUS16830</name>
</gene>
<protein>
    <recommendedName>
        <fullName evidence="1">F-box domain-containing protein</fullName>
    </recommendedName>
</protein>
<evidence type="ECO:0000313" key="3">
    <source>
        <dbReference type="Proteomes" id="UP000663825"/>
    </source>
</evidence>
<evidence type="ECO:0000313" key="2">
    <source>
        <dbReference type="EMBL" id="CAF3280011.1"/>
    </source>
</evidence>
<dbReference type="Proteomes" id="UP000663825">
    <property type="component" value="Unassembled WGS sequence"/>
</dbReference>